<dbReference type="InterPro" id="IPR002508">
    <property type="entry name" value="MurNAc-LAA_cat"/>
</dbReference>
<comment type="catalytic activity">
    <reaction evidence="1">
        <text>Hydrolyzes the link between N-acetylmuramoyl residues and L-amino acid residues in certain cell-wall glycopeptides.</text>
        <dbReference type="EC" id="3.5.1.28"/>
    </reaction>
</comment>
<accession>A0ABQ6H6X3</accession>
<dbReference type="RefSeq" id="WP_284295430.1">
    <property type="nucleotide sequence ID" value="NZ_BSSV01000001.1"/>
</dbReference>
<dbReference type="Gene3D" id="3.40.630.40">
    <property type="entry name" value="Zn-dependent exopeptidases"/>
    <property type="match status" value="1"/>
</dbReference>
<dbReference type="Pfam" id="PF01520">
    <property type="entry name" value="Amidase_3"/>
    <property type="match status" value="1"/>
</dbReference>
<dbReference type="Pfam" id="PF11741">
    <property type="entry name" value="AMIN"/>
    <property type="match status" value="1"/>
</dbReference>
<organism evidence="8 9">
    <name type="scientific">Thalassotalea loyana</name>
    <dbReference type="NCBI Taxonomy" id="280483"/>
    <lineage>
        <taxon>Bacteria</taxon>
        <taxon>Pseudomonadati</taxon>
        <taxon>Pseudomonadota</taxon>
        <taxon>Gammaproteobacteria</taxon>
        <taxon>Alteromonadales</taxon>
        <taxon>Colwelliaceae</taxon>
        <taxon>Thalassotalea</taxon>
    </lineage>
</organism>
<evidence type="ECO:0000313" key="8">
    <source>
        <dbReference type="EMBL" id="GLX83892.1"/>
    </source>
</evidence>
<dbReference type="Gene3D" id="3.10.350.10">
    <property type="entry name" value="LysM domain"/>
    <property type="match status" value="1"/>
</dbReference>
<dbReference type="EC" id="3.5.1.28" evidence="3"/>
<dbReference type="Proteomes" id="UP001157134">
    <property type="component" value="Unassembled WGS sequence"/>
</dbReference>
<dbReference type="CDD" id="cd00118">
    <property type="entry name" value="LysM"/>
    <property type="match status" value="1"/>
</dbReference>
<keyword evidence="6" id="KW-0732">Signal</keyword>
<protein>
    <recommendedName>
        <fullName evidence="3">N-acetylmuramoyl-L-alanine amidase</fullName>
        <ecNumber evidence="3">3.5.1.28</ecNumber>
    </recommendedName>
</protein>
<proteinExistence type="inferred from homology"/>
<dbReference type="InterPro" id="IPR021731">
    <property type="entry name" value="AMIN_dom"/>
</dbReference>
<evidence type="ECO:0000256" key="6">
    <source>
        <dbReference type="SAM" id="SignalP"/>
    </source>
</evidence>
<dbReference type="EMBL" id="BSSV01000001">
    <property type="protein sequence ID" value="GLX83892.1"/>
    <property type="molecule type" value="Genomic_DNA"/>
</dbReference>
<name>A0ABQ6H6X3_9GAMM</name>
<reference evidence="8 9" key="1">
    <citation type="submission" date="2023-03" db="EMBL/GenBank/DDBJ databases">
        <title>Thalassotalea loyana LMG 22536T draft genome sequence.</title>
        <authorList>
            <person name="Sawabe T."/>
        </authorList>
    </citation>
    <scope>NUCLEOTIDE SEQUENCE [LARGE SCALE GENOMIC DNA]</scope>
    <source>
        <strain evidence="8 9">LMG 22536</strain>
    </source>
</reference>
<dbReference type="PANTHER" id="PTHR30404:SF6">
    <property type="entry name" value="N-ACETYLMURAMOYL-L-ALANINE AMIDASE AMIB"/>
    <property type="match status" value="1"/>
</dbReference>
<gene>
    <name evidence="8" type="primary">amiB_1</name>
    <name evidence="8" type="ORF">tloyanaT_01440</name>
</gene>
<dbReference type="InterPro" id="IPR036779">
    <property type="entry name" value="LysM_dom_sf"/>
</dbReference>
<sequence>MGFQRNVGNIIRFVLLSLLLLSFGSKAANTIDSVRVWPAPENTRVVFDLGKKPEYKYFTLTAPHRLVIDFENSKRNVNLAKIGKNDPRIRKIRTSKSKKTGTTRLVLELNAKYKTTVFPLAPAGQYGHRLVIDLFDKEQKTHVAVSPPKQKQDIVIGIDAGHGGEDPGSIGNKGTYEKHVTLAIAKRLKKLIDKEKGLKAVLIRSGDYYIHVNDRSKIARKKNVDFLVSIHADAFRTPQPSGGSVWLVTNRRVESELSRWLVNREKNSELLGGGGSVIKNTADDNLAITIADMSKEYSLEVSHGVASSVISRMRKITKMHKRTPQNGNFAVLKASDIPSILVETGFISNHQEERNLISPKHQQKLAKSIFDGIRNYYLDNPPAGSYYATIATKKHTVSRGESLSVLAQRYNVSVSKLKKANNLRSNVVKVGQTLKIPRAD</sequence>
<dbReference type="Gene3D" id="2.60.40.3500">
    <property type="match status" value="1"/>
</dbReference>
<dbReference type="SMART" id="SM00646">
    <property type="entry name" value="Ami_3"/>
    <property type="match status" value="1"/>
</dbReference>
<comment type="similarity">
    <text evidence="2">Belongs to the N-acetylmuramoyl-L-alanine amidase 3 family.</text>
</comment>
<dbReference type="Pfam" id="PF01476">
    <property type="entry name" value="LysM"/>
    <property type="match status" value="1"/>
</dbReference>
<dbReference type="SUPFAM" id="SSF54106">
    <property type="entry name" value="LysM domain"/>
    <property type="match status" value="1"/>
</dbReference>
<evidence type="ECO:0000256" key="2">
    <source>
        <dbReference type="ARBA" id="ARBA00010860"/>
    </source>
</evidence>
<evidence type="ECO:0000256" key="3">
    <source>
        <dbReference type="ARBA" id="ARBA00011901"/>
    </source>
</evidence>
<keyword evidence="4" id="KW-0378">Hydrolase</keyword>
<comment type="caution">
    <text evidence="8">The sequence shown here is derived from an EMBL/GenBank/DDBJ whole genome shotgun (WGS) entry which is preliminary data.</text>
</comment>
<evidence type="ECO:0000256" key="5">
    <source>
        <dbReference type="ARBA" id="ARBA00023316"/>
    </source>
</evidence>
<dbReference type="CDD" id="cd02696">
    <property type="entry name" value="MurNAc-LAA"/>
    <property type="match status" value="1"/>
</dbReference>
<feature type="domain" description="LysM" evidence="7">
    <location>
        <begin position="393"/>
        <end position="436"/>
    </location>
</feature>
<evidence type="ECO:0000259" key="7">
    <source>
        <dbReference type="PROSITE" id="PS51782"/>
    </source>
</evidence>
<dbReference type="SMART" id="SM00257">
    <property type="entry name" value="LysM"/>
    <property type="match status" value="1"/>
</dbReference>
<dbReference type="InterPro" id="IPR018392">
    <property type="entry name" value="LysM"/>
</dbReference>
<feature type="signal peptide" evidence="6">
    <location>
        <begin position="1"/>
        <end position="27"/>
    </location>
</feature>
<dbReference type="InterPro" id="IPR050695">
    <property type="entry name" value="N-acetylmuramoyl_amidase_3"/>
</dbReference>
<dbReference type="PANTHER" id="PTHR30404">
    <property type="entry name" value="N-ACETYLMURAMOYL-L-ALANINE AMIDASE"/>
    <property type="match status" value="1"/>
</dbReference>
<evidence type="ECO:0000256" key="1">
    <source>
        <dbReference type="ARBA" id="ARBA00001561"/>
    </source>
</evidence>
<dbReference type="PROSITE" id="PS51782">
    <property type="entry name" value="LYSM"/>
    <property type="match status" value="1"/>
</dbReference>
<feature type="chain" id="PRO_5045355528" description="N-acetylmuramoyl-L-alanine amidase" evidence="6">
    <location>
        <begin position="28"/>
        <end position="440"/>
    </location>
</feature>
<evidence type="ECO:0000256" key="4">
    <source>
        <dbReference type="ARBA" id="ARBA00022801"/>
    </source>
</evidence>
<keyword evidence="9" id="KW-1185">Reference proteome</keyword>
<keyword evidence="5" id="KW-0961">Cell wall biogenesis/degradation</keyword>
<evidence type="ECO:0000313" key="9">
    <source>
        <dbReference type="Proteomes" id="UP001157134"/>
    </source>
</evidence>
<dbReference type="SUPFAM" id="SSF53187">
    <property type="entry name" value="Zn-dependent exopeptidases"/>
    <property type="match status" value="1"/>
</dbReference>